<dbReference type="GO" id="GO:0046914">
    <property type="term" value="F:transition metal ion binding"/>
    <property type="evidence" value="ECO:0007669"/>
    <property type="project" value="InterPro"/>
</dbReference>
<protein>
    <submittedName>
        <fullName evidence="1">Asl2024-like protein</fullName>
    </submittedName>
</protein>
<dbReference type="Gene3D" id="3.90.330.10">
    <property type="entry name" value="Nitrile hydratase alpha /Thiocyanate hydrolase gamma"/>
    <property type="match status" value="1"/>
</dbReference>
<accession>A4GJ51</accession>
<dbReference type="SUPFAM" id="SSF56209">
    <property type="entry name" value="Nitrile hydratase alpha chain"/>
    <property type="match status" value="1"/>
</dbReference>
<dbReference type="GO" id="GO:0003824">
    <property type="term" value="F:catalytic activity"/>
    <property type="evidence" value="ECO:0007669"/>
    <property type="project" value="InterPro"/>
</dbReference>
<evidence type="ECO:0000313" key="1">
    <source>
        <dbReference type="EMBL" id="ABK80644.1"/>
    </source>
</evidence>
<dbReference type="InterPro" id="IPR036648">
    <property type="entry name" value="CN_Hdrase_a/SCN_Hdrase_g_sf"/>
</dbReference>
<organism evidence="1">
    <name type="scientific">uncultured marine Nitrospinaceae bacterium</name>
    <dbReference type="NCBI Taxonomy" id="482920"/>
    <lineage>
        <taxon>Bacteria</taxon>
        <taxon>Pseudomonadati</taxon>
        <taxon>Nitrospinota/Tectimicrobiota group</taxon>
        <taxon>Nitrospinota</taxon>
        <taxon>Nitrospinia</taxon>
        <taxon>Nitrospinales</taxon>
        <taxon>Nitrospinaceae</taxon>
        <taxon>environmental samples</taxon>
    </lineage>
</organism>
<dbReference type="AlphaFoldDB" id="A4GJ51"/>
<reference evidence="1" key="1">
    <citation type="journal article" date="2007" name="Environ. Microbiol.">
        <title>Quantitative distribution of presumptive archaeal and bacterial nitrifiers in Monterey Bay and the North Pacific Subtropical Gyre.</title>
        <authorList>
            <person name="Mincer T.J."/>
            <person name="Church M.J."/>
            <person name="Taylor L.T."/>
            <person name="Preston C."/>
            <person name="Karl D.M."/>
            <person name="Delong E.F."/>
        </authorList>
    </citation>
    <scope>NUCLEOTIDE SEQUENCE</scope>
</reference>
<dbReference type="EMBL" id="EF106972">
    <property type="protein sequence ID" value="ABK80644.1"/>
    <property type="molecule type" value="Genomic_DNA"/>
</dbReference>
<name>A4GJ51_9BACT</name>
<sequence>MSEILGSTGTSSPINPIRKKELDDNWKTVAAKAVTDDSFKKILAGDPIKVLGEHGLKVTEGIKVNFDETNKEYNFNVPADASEEIVAEAQWWTWRLKMIKEFSKELSRQVGNVAGFDESY</sequence>
<proteinExistence type="predicted"/>